<keyword evidence="1" id="KW-0175">Coiled coil</keyword>
<feature type="coiled-coil region" evidence="1">
    <location>
        <begin position="87"/>
        <end position="135"/>
    </location>
</feature>
<gene>
    <name evidence="2" type="ORF">FHS16_002235</name>
</gene>
<organism evidence="2 3">
    <name type="scientific">Paenibacillus endophyticus</name>
    <dbReference type="NCBI Taxonomy" id="1294268"/>
    <lineage>
        <taxon>Bacteria</taxon>
        <taxon>Bacillati</taxon>
        <taxon>Bacillota</taxon>
        <taxon>Bacilli</taxon>
        <taxon>Bacillales</taxon>
        <taxon>Paenibacillaceae</taxon>
        <taxon>Paenibacillus</taxon>
    </lineage>
</organism>
<name>A0A7W5C7J9_9BACL</name>
<evidence type="ECO:0000256" key="1">
    <source>
        <dbReference type="SAM" id="Coils"/>
    </source>
</evidence>
<evidence type="ECO:0000313" key="2">
    <source>
        <dbReference type="EMBL" id="MBB3152189.1"/>
    </source>
</evidence>
<dbReference type="EMBL" id="JACHXW010000005">
    <property type="protein sequence ID" value="MBB3152189.1"/>
    <property type="molecule type" value="Genomic_DNA"/>
</dbReference>
<proteinExistence type="predicted"/>
<comment type="caution">
    <text evidence="2">The sequence shown here is derived from an EMBL/GenBank/DDBJ whole genome shotgun (WGS) entry which is preliminary data.</text>
</comment>
<reference evidence="2 3" key="1">
    <citation type="submission" date="2020-08" db="EMBL/GenBank/DDBJ databases">
        <title>Genomic Encyclopedia of Type Strains, Phase III (KMG-III): the genomes of soil and plant-associated and newly described type strains.</title>
        <authorList>
            <person name="Whitman W."/>
        </authorList>
    </citation>
    <scope>NUCLEOTIDE SEQUENCE [LARGE SCALE GENOMIC DNA]</scope>
    <source>
        <strain evidence="2 3">CECT 8234</strain>
    </source>
</reference>
<accession>A0A7W5C7J9</accession>
<evidence type="ECO:0000313" key="3">
    <source>
        <dbReference type="Proteomes" id="UP000518605"/>
    </source>
</evidence>
<dbReference type="AlphaFoldDB" id="A0A7W5C7J9"/>
<dbReference type="RefSeq" id="WP_183561858.1">
    <property type="nucleotide sequence ID" value="NZ_CBCSLB010000003.1"/>
</dbReference>
<protein>
    <submittedName>
        <fullName evidence="2">Uncharacterized protein</fullName>
    </submittedName>
</protein>
<sequence length="169" mass="19874">MINSGLLNVQQSMREDSIQKVKWAVQFIKDSEGNHVRITAVKISEITGLSRAALYKKHLRPLWDNSYTGLTEQVQSQSSIPDQQYQVNKLNEKITEIEFSLKKSRNQNDKLISDLENEKNRTKVYRQDYDNLKERHQKLLHYNLRILRKLHILGIDVSEFDKMETDVDS</sequence>
<dbReference type="Proteomes" id="UP000518605">
    <property type="component" value="Unassembled WGS sequence"/>
</dbReference>
<keyword evidence="3" id="KW-1185">Reference proteome</keyword>